<sequence>MSIPGASVIVEGHAIVSVDGMIAAADGSMPPALRNEADWRIFQAALDAAALVVLGRLGHERHPNPGRKRLVLTRSVATLERDPADLLTQFWNPDGMEIGDVLKQLEIASGTIAITGGTGTFDVFLPLLDRFVLSEVRDLTLPDGIPCFSKGHPRLVLPGAGLEARDMELIDRGVVQTQWVRP</sequence>
<protein>
    <recommendedName>
        <fullName evidence="3">Bacterial bifunctional deaminase-reductase C-terminal domain-containing protein</fullName>
    </recommendedName>
</protein>
<evidence type="ECO:0000313" key="2">
    <source>
        <dbReference type="Proteomes" id="UP000095463"/>
    </source>
</evidence>
<accession>A0A1E5XJ64</accession>
<reference evidence="1 2" key="1">
    <citation type="journal article" date="2015" name="Genome Announc.">
        <title>Genome Assemblies of Three Soil-Associated Devosia species: D. insulae, D. limi, and D. soli.</title>
        <authorList>
            <person name="Hassan Y.I."/>
            <person name="Lepp D."/>
            <person name="Zhou T."/>
        </authorList>
    </citation>
    <scope>NUCLEOTIDE SEQUENCE [LARGE SCALE GENOMIC DNA]</scope>
    <source>
        <strain evidence="1 2">DS-56</strain>
    </source>
</reference>
<dbReference type="OrthoDB" id="7631078at2"/>
<dbReference type="InterPro" id="IPR024072">
    <property type="entry name" value="DHFR-like_dom_sf"/>
</dbReference>
<dbReference type="SUPFAM" id="SSF53597">
    <property type="entry name" value="Dihydrofolate reductase-like"/>
    <property type="match status" value="1"/>
</dbReference>
<dbReference type="Proteomes" id="UP000095463">
    <property type="component" value="Unassembled WGS sequence"/>
</dbReference>
<evidence type="ECO:0008006" key="3">
    <source>
        <dbReference type="Google" id="ProtNLM"/>
    </source>
</evidence>
<gene>
    <name evidence="1" type="ORF">VW23_004085</name>
</gene>
<keyword evidence="2" id="KW-1185">Reference proteome</keyword>
<dbReference type="EMBL" id="LAJE02000363">
    <property type="protein sequence ID" value="OEO28625.1"/>
    <property type="molecule type" value="Genomic_DNA"/>
</dbReference>
<comment type="caution">
    <text evidence="1">The sequence shown here is derived from an EMBL/GenBank/DDBJ whole genome shotgun (WGS) entry which is preliminary data.</text>
</comment>
<proteinExistence type="predicted"/>
<name>A0A1E5XJ64_9HYPH</name>
<evidence type="ECO:0000313" key="1">
    <source>
        <dbReference type="EMBL" id="OEO28625.1"/>
    </source>
</evidence>
<organism evidence="1 2">
    <name type="scientific">Devosia insulae DS-56</name>
    <dbReference type="NCBI Taxonomy" id="1116389"/>
    <lineage>
        <taxon>Bacteria</taxon>
        <taxon>Pseudomonadati</taxon>
        <taxon>Pseudomonadota</taxon>
        <taxon>Alphaproteobacteria</taxon>
        <taxon>Hyphomicrobiales</taxon>
        <taxon>Devosiaceae</taxon>
        <taxon>Devosia</taxon>
    </lineage>
</organism>
<dbReference type="RefSeq" id="WP_069912107.1">
    <property type="nucleotide sequence ID" value="NZ_LAJE02000363.1"/>
</dbReference>
<dbReference type="Gene3D" id="3.40.430.10">
    <property type="entry name" value="Dihydrofolate Reductase, subunit A"/>
    <property type="match status" value="1"/>
</dbReference>
<dbReference type="AlphaFoldDB" id="A0A1E5XJ64"/>